<dbReference type="GO" id="GO:0042273">
    <property type="term" value="P:ribosomal large subunit biogenesis"/>
    <property type="evidence" value="ECO:0007669"/>
    <property type="project" value="EnsemblFungi"/>
</dbReference>
<dbReference type="PANTHER" id="PTHR12687">
    <property type="entry name" value="NUCLEOLAR COMPLEX 2 AND RAD4-RELATED"/>
    <property type="match status" value="1"/>
</dbReference>
<dbReference type="Proteomes" id="UP000033483">
    <property type="component" value="Unassembled WGS sequence"/>
</dbReference>
<evidence type="ECO:0008006" key="7">
    <source>
        <dbReference type="Google" id="ProtNLM"/>
    </source>
</evidence>
<dbReference type="AlphaFoldDB" id="A0A0F4Z6W9"/>
<evidence type="ECO:0000256" key="2">
    <source>
        <dbReference type="ARBA" id="ARBA00005907"/>
    </source>
</evidence>
<feature type="compositionally biased region" description="Basic and acidic residues" evidence="4">
    <location>
        <begin position="166"/>
        <end position="176"/>
    </location>
</feature>
<dbReference type="OrthoDB" id="10266662at2759"/>
<feature type="compositionally biased region" description="Basic and acidic residues" evidence="4">
    <location>
        <begin position="745"/>
        <end position="769"/>
    </location>
</feature>
<dbReference type="GO" id="GO:0005654">
    <property type="term" value="C:nucleoplasm"/>
    <property type="evidence" value="ECO:0007669"/>
    <property type="project" value="EnsemblFungi"/>
</dbReference>
<dbReference type="EMBL" id="LAEV01002237">
    <property type="protein sequence ID" value="KKA26237.1"/>
    <property type="molecule type" value="Genomic_DNA"/>
</dbReference>
<dbReference type="GO" id="GO:0030691">
    <property type="term" value="C:Noc2p-Noc3p complex"/>
    <property type="evidence" value="ECO:0007669"/>
    <property type="project" value="EnsemblFungi"/>
</dbReference>
<evidence type="ECO:0000256" key="3">
    <source>
        <dbReference type="ARBA" id="ARBA00023242"/>
    </source>
</evidence>
<protein>
    <recommendedName>
        <fullName evidence="7">Nucleolar complex protein 2</fullName>
    </recommendedName>
</protein>
<sequence>MGKPSKATKKFEKKHLKSVLEIRKANAKVKQRQQIKNKAQQRKTEDNDFYKGSEENKTADAPKLPRGAKKHDANVSAMSVDDFFQGGFDFLEGDEAKKAAAKLGKRKRQGADEEEEEEEDENEGVDMTGYSDDEDEDNDDDNRAFSDSDNDDDDNISEDDGMTQKAMDELAKKDPEFYQYLRENDPEALDFDDAADLAEVDALSGAEDEDEDAEQPKKKRKTDAKKEKKEKKQQPEKVVEPEAGSELTRDMIARWKKALLDTHSLKAARQVVLAFRSAAHLNNDSAEEDPRQRFRISDPAAFNDIVIVALNHLPAVIQHHLPVKESAAGRAYVQTEGSKFKTLSTLLKTYTASIMHLLSTLSDAKTLKLTIGALEPLLPYLLSFKKLLKALVKTVVRFWAQPASADTTRITAFMVLRRLVVIGDRGIRESVLKETYQGLIQGCRVTNSTTIQGINLMKNSAASLWGLDPAVGYTTAFGFVRQLAIHLRNSIVHNKNDAFRIIYNWQYTHSLDFWSCVLAEHCSSARLAEAGDKDTQLKLLVYPLVQVTLGALRLIPTATYFPLRFHLVRALLRISRATGSYIPVAPALLEVLNSAEMRKPPKASTQKPLDFAVNYKAAKAYHKTRVYQDGLGEQVVELLGEFFGLWATNIAFPELALPVVIQMKRWLKQTGKKTGGNRNAKVAGALVLLVKKVEANARFVEEKRAKVDFAPRDRAQVDAFLRDFAWENTPLGAYLAVQRTMRAEKAKMMEEARKEEDSKRKENEKKALEAAEEEEEEEEEEDDE</sequence>
<comment type="caution">
    <text evidence="5">The sequence shown here is derived from an EMBL/GenBank/DDBJ whole genome shotgun (WGS) entry which is preliminary data.</text>
</comment>
<feature type="compositionally biased region" description="Basic residues" evidence="4">
    <location>
        <begin position="25"/>
        <end position="41"/>
    </location>
</feature>
<feature type="region of interest" description="Disordered" evidence="4">
    <location>
        <begin position="98"/>
        <end position="190"/>
    </location>
</feature>
<evidence type="ECO:0000313" key="6">
    <source>
        <dbReference type="Proteomes" id="UP000033483"/>
    </source>
</evidence>
<reference evidence="5 6" key="1">
    <citation type="submission" date="2015-03" db="EMBL/GenBank/DDBJ databases">
        <authorList>
            <person name="Radwan O."/>
            <person name="Al-Naeli F.A."/>
            <person name="Rendon G.A."/>
            <person name="Fields C."/>
        </authorList>
    </citation>
    <scope>NUCLEOTIDE SEQUENCE [LARGE SCALE GENOMIC DNA]</scope>
    <source>
        <strain evidence="5">CR-DP1</strain>
    </source>
</reference>
<feature type="compositionally biased region" description="Acidic residues" evidence="4">
    <location>
        <begin position="112"/>
        <end position="124"/>
    </location>
</feature>
<organism evidence="5 6">
    <name type="scientific">Thielaviopsis punctulata</name>
    <dbReference type="NCBI Taxonomy" id="72032"/>
    <lineage>
        <taxon>Eukaryota</taxon>
        <taxon>Fungi</taxon>
        <taxon>Dikarya</taxon>
        <taxon>Ascomycota</taxon>
        <taxon>Pezizomycotina</taxon>
        <taxon>Sordariomycetes</taxon>
        <taxon>Hypocreomycetidae</taxon>
        <taxon>Microascales</taxon>
        <taxon>Ceratocystidaceae</taxon>
        <taxon>Thielaviopsis</taxon>
    </lineage>
</organism>
<feature type="compositionally biased region" description="Acidic residues" evidence="4">
    <location>
        <begin position="148"/>
        <end position="161"/>
    </location>
</feature>
<name>A0A0F4Z6W9_9PEZI</name>
<comment type="subcellular location">
    <subcellularLocation>
        <location evidence="1">Nucleus</location>
    </subcellularLocation>
</comment>
<evidence type="ECO:0000313" key="5">
    <source>
        <dbReference type="EMBL" id="KKA26237.1"/>
    </source>
</evidence>
<feature type="compositionally biased region" description="Basic residues" evidence="4">
    <location>
        <begin position="99"/>
        <end position="108"/>
    </location>
</feature>
<feature type="region of interest" description="Disordered" evidence="4">
    <location>
        <begin position="745"/>
        <end position="784"/>
    </location>
</feature>
<proteinExistence type="inferred from homology"/>
<dbReference type="InterPro" id="IPR005343">
    <property type="entry name" value="Noc2"/>
</dbReference>
<evidence type="ECO:0000256" key="4">
    <source>
        <dbReference type="SAM" id="MobiDB-lite"/>
    </source>
</evidence>
<dbReference type="GO" id="GO:0030690">
    <property type="term" value="C:Noc1p-Noc2p complex"/>
    <property type="evidence" value="ECO:0007669"/>
    <property type="project" value="EnsemblFungi"/>
</dbReference>
<feature type="region of interest" description="Disordered" evidence="4">
    <location>
        <begin position="204"/>
        <end position="244"/>
    </location>
</feature>
<keyword evidence="6" id="KW-1185">Reference proteome</keyword>
<dbReference type="Pfam" id="PF03715">
    <property type="entry name" value="Noc2"/>
    <property type="match status" value="1"/>
</dbReference>
<feature type="region of interest" description="Disordered" evidence="4">
    <location>
        <begin position="23"/>
        <end position="76"/>
    </location>
</feature>
<accession>A0A0F4Z6W9</accession>
<feature type="compositionally biased region" description="Basic and acidic residues" evidence="4">
    <location>
        <begin position="224"/>
        <end position="240"/>
    </location>
</feature>
<feature type="compositionally biased region" description="Basic and acidic residues" evidence="4">
    <location>
        <begin position="42"/>
        <end position="60"/>
    </location>
</feature>
<gene>
    <name evidence="5" type="ORF">TD95_000068</name>
</gene>
<feature type="compositionally biased region" description="Acidic residues" evidence="4">
    <location>
        <begin position="131"/>
        <end position="140"/>
    </location>
</feature>
<dbReference type="PANTHER" id="PTHR12687:SF4">
    <property type="entry name" value="NUCLEOLAR COMPLEX PROTEIN 2 HOMOLOG"/>
    <property type="match status" value="1"/>
</dbReference>
<feature type="compositionally biased region" description="Acidic residues" evidence="4">
    <location>
        <begin position="770"/>
        <end position="784"/>
    </location>
</feature>
<dbReference type="GO" id="GO:0005730">
    <property type="term" value="C:nucleolus"/>
    <property type="evidence" value="ECO:0007669"/>
    <property type="project" value="EnsemblFungi"/>
</dbReference>
<keyword evidence="3" id="KW-0539">Nucleus</keyword>
<comment type="similarity">
    <text evidence="2">Belongs to the NOC2 family.</text>
</comment>
<evidence type="ECO:0000256" key="1">
    <source>
        <dbReference type="ARBA" id="ARBA00004123"/>
    </source>
</evidence>